<feature type="transmembrane region" description="Helical" evidence="1">
    <location>
        <begin position="112"/>
        <end position="136"/>
    </location>
</feature>
<gene>
    <name evidence="3" type="ORF">ACFQH9_06510</name>
</gene>
<comment type="caution">
    <text evidence="3">The sequence shown here is derived from an EMBL/GenBank/DDBJ whole genome shotgun (WGS) entry which is preliminary data.</text>
</comment>
<dbReference type="Proteomes" id="UP001596119">
    <property type="component" value="Unassembled WGS sequence"/>
</dbReference>
<dbReference type="SMART" id="SM00530">
    <property type="entry name" value="HTH_XRE"/>
    <property type="match status" value="1"/>
</dbReference>
<organism evidence="3 4">
    <name type="scientific">Pseudonocardia lutea</name>
    <dbReference type="NCBI Taxonomy" id="2172015"/>
    <lineage>
        <taxon>Bacteria</taxon>
        <taxon>Bacillati</taxon>
        <taxon>Actinomycetota</taxon>
        <taxon>Actinomycetes</taxon>
        <taxon>Pseudonocardiales</taxon>
        <taxon>Pseudonocardiaceae</taxon>
        <taxon>Pseudonocardia</taxon>
    </lineage>
</organism>
<keyword evidence="4" id="KW-1185">Reference proteome</keyword>
<sequence>MHDTSLERQDSAEVFCREFSEELRSRGISLRSAAERVHWSKSAIGKACTGPSLPSRALVEDVLVAIGVSAAGVQDWTLRHAALSMGSTPPVAAVEPVPVPEEPGPRPGGRRLLAVVAVLGALVGAGIATAIVQLVGGGAAVAPLAPAATAVVTVQNKVALGASDLVEDNTPSYLSARPVAFCASHGCKVTGSEITSGALLPAMCVAHGERMWNYNLDSPAAGNPNRADSDLWYQVAWPDGRIGYLSEVYVAPGSRGGLGLPTCA</sequence>
<evidence type="ECO:0000313" key="3">
    <source>
        <dbReference type="EMBL" id="MFC5947922.1"/>
    </source>
</evidence>
<keyword evidence="1" id="KW-0472">Membrane</keyword>
<evidence type="ECO:0000313" key="4">
    <source>
        <dbReference type="Proteomes" id="UP001596119"/>
    </source>
</evidence>
<keyword evidence="1" id="KW-1133">Transmembrane helix</keyword>
<proteinExistence type="predicted"/>
<evidence type="ECO:0000259" key="2">
    <source>
        <dbReference type="SMART" id="SM00530"/>
    </source>
</evidence>
<reference evidence="4" key="1">
    <citation type="journal article" date="2019" name="Int. J. Syst. Evol. Microbiol.">
        <title>The Global Catalogue of Microorganisms (GCM) 10K type strain sequencing project: providing services to taxonomists for standard genome sequencing and annotation.</title>
        <authorList>
            <consortium name="The Broad Institute Genomics Platform"/>
            <consortium name="The Broad Institute Genome Sequencing Center for Infectious Disease"/>
            <person name="Wu L."/>
            <person name="Ma J."/>
        </authorList>
    </citation>
    <scope>NUCLEOTIDE SEQUENCE [LARGE SCALE GENOMIC DNA]</scope>
    <source>
        <strain evidence="4">CGMCC 4.7397</strain>
    </source>
</reference>
<dbReference type="RefSeq" id="WP_379564985.1">
    <property type="nucleotide sequence ID" value="NZ_JBHSQK010000011.1"/>
</dbReference>
<dbReference type="EMBL" id="JBHSQK010000011">
    <property type="protein sequence ID" value="MFC5947922.1"/>
    <property type="molecule type" value="Genomic_DNA"/>
</dbReference>
<dbReference type="InterPro" id="IPR001387">
    <property type="entry name" value="Cro/C1-type_HTH"/>
</dbReference>
<protein>
    <submittedName>
        <fullName evidence="3">Helix-turn-helix domain-containing protein</fullName>
    </submittedName>
</protein>
<dbReference type="CDD" id="cd00093">
    <property type="entry name" value="HTH_XRE"/>
    <property type="match status" value="1"/>
</dbReference>
<name>A0ABW1I2J8_9PSEU</name>
<dbReference type="Pfam" id="PF13560">
    <property type="entry name" value="HTH_31"/>
    <property type="match status" value="1"/>
</dbReference>
<feature type="domain" description="HTH cro/C1-type" evidence="2">
    <location>
        <begin position="18"/>
        <end position="73"/>
    </location>
</feature>
<accession>A0ABW1I2J8</accession>
<keyword evidence="1" id="KW-0812">Transmembrane</keyword>
<evidence type="ECO:0000256" key="1">
    <source>
        <dbReference type="SAM" id="Phobius"/>
    </source>
</evidence>